<dbReference type="EMBL" id="CABPRJ010001906">
    <property type="protein sequence ID" value="VVC40609.1"/>
    <property type="molecule type" value="Genomic_DNA"/>
</dbReference>
<dbReference type="Proteomes" id="UP000325440">
    <property type="component" value="Unassembled WGS sequence"/>
</dbReference>
<reference evidence="1 2" key="1">
    <citation type="submission" date="2019-08" db="EMBL/GenBank/DDBJ databases">
        <authorList>
            <person name="Alioto T."/>
            <person name="Alioto T."/>
            <person name="Gomez Garrido J."/>
        </authorList>
    </citation>
    <scope>NUCLEOTIDE SEQUENCE [LARGE SCALE GENOMIC DNA]</scope>
</reference>
<dbReference type="AlphaFoldDB" id="A0A5E4N798"/>
<evidence type="ECO:0000313" key="1">
    <source>
        <dbReference type="EMBL" id="VVC40609.1"/>
    </source>
</evidence>
<evidence type="ECO:0000313" key="2">
    <source>
        <dbReference type="Proteomes" id="UP000325440"/>
    </source>
</evidence>
<name>A0A5E4N798_9HEMI</name>
<protein>
    <recommendedName>
        <fullName evidence="3">Reverse transcriptase domain</fullName>
    </recommendedName>
</protein>
<keyword evidence="2" id="KW-1185">Reference proteome</keyword>
<dbReference type="OrthoDB" id="6630277at2759"/>
<organism evidence="1 2">
    <name type="scientific">Cinara cedri</name>
    <dbReference type="NCBI Taxonomy" id="506608"/>
    <lineage>
        <taxon>Eukaryota</taxon>
        <taxon>Metazoa</taxon>
        <taxon>Ecdysozoa</taxon>
        <taxon>Arthropoda</taxon>
        <taxon>Hexapoda</taxon>
        <taxon>Insecta</taxon>
        <taxon>Pterygota</taxon>
        <taxon>Neoptera</taxon>
        <taxon>Paraneoptera</taxon>
        <taxon>Hemiptera</taxon>
        <taxon>Sternorrhyncha</taxon>
        <taxon>Aphidomorpha</taxon>
        <taxon>Aphidoidea</taxon>
        <taxon>Aphididae</taxon>
        <taxon>Lachninae</taxon>
        <taxon>Cinara</taxon>
    </lineage>
</organism>
<evidence type="ECO:0008006" key="3">
    <source>
        <dbReference type="Google" id="ProtNLM"/>
    </source>
</evidence>
<proteinExistence type="predicted"/>
<sequence length="99" mass="11576">MLSHIAKLFESIILKEIQPSVNRVLMEKHDFRLCRSTATCSAVFCNYIFEAFKGHSDFHPIRYSVIWDPNIANNEIMLEIEFPPHNYSPVLEHLKLDSK</sequence>
<gene>
    <name evidence="1" type="ORF">CINCED_3A011779</name>
</gene>
<accession>A0A5E4N798</accession>